<evidence type="ECO:0000256" key="1">
    <source>
        <dbReference type="SAM" id="MobiDB-lite"/>
    </source>
</evidence>
<accession>A0A4Z2E8I7</accession>
<feature type="compositionally biased region" description="Basic and acidic residues" evidence="1">
    <location>
        <begin position="11"/>
        <end position="20"/>
    </location>
</feature>
<proteinExistence type="predicted"/>
<gene>
    <name evidence="2" type="ORF">EYF80_064755</name>
</gene>
<dbReference type="EMBL" id="SRLO01013379">
    <property type="protein sequence ID" value="TNN25117.1"/>
    <property type="molecule type" value="Genomic_DNA"/>
</dbReference>
<name>A0A4Z2E8I7_9TELE</name>
<dbReference type="AlphaFoldDB" id="A0A4Z2E8I7"/>
<keyword evidence="3" id="KW-1185">Reference proteome</keyword>
<feature type="compositionally biased region" description="Basic residues" evidence="1">
    <location>
        <begin position="1"/>
        <end position="10"/>
    </location>
</feature>
<feature type="region of interest" description="Disordered" evidence="1">
    <location>
        <begin position="1"/>
        <end position="47"/>
    </location>
</feature>
<protein>
    <submittedName>
        <fullName evidence="2">Uncharacterized protein</fullName>
    </submittedName>
</protein>
<dbReference type="Proteomes" id="UP000314294">
    <property type="component" value="Unassembled WGS sequence"/>
</dbReference>
<organism evidence="2 3">
    <name type="scientific">Liparis tanakae</name>
    <name type="common">Tanaka's snailfish</name>
    <dbReference type="NCBI Taxonomy" id="230148"/>
    <lineage>
        <taxon>Eukaryota</taxon>
        <taxon>Metazoa</taxon>
        <taxon>Chordata</taxon>
        <taxon>Craniata</taxon>
        <taxon>Vertebrata</taxon>
        <taxon>Euteleostomi</taxon>
        <taxon>Actinopterygii</taxon>
        <taxon>Neopterygii</taxon>
        <taxon>Teleostei</taxon>
        <taxon>Neoteleostei</taxon>
        <taxon>Acanthomorphata</taxon>
        <taxon>Eupercaria</taxon>
        <taxon>Perciformes</taxon>
        <taxon>Cottioidei</taxon>
        <taxon>Cottales</taxon>
        <taxon>Liparidae</taxon>
        <taxon>Liparis</taxon>
    </lineage>
</organism>
<comment type="caution">
    <text evidence="2">The sequence shown here is derived from an EMBL/GenBank/DDBJ whole genome shotgun (WGS) entry which is preliminary data.</text>
</comment>
<evidence type="ECO:0000313" key="3">
    <source>
        <dbReference type="Proteomes" id="UP000314294"/>
    </source>
</evidence>
<reference evidence="2 3" key="1">
    <citation type="submission" date="2019-03" db="EMBL/GenBank/DDBJ databases">
        <title>First draft genome of Liparis tanakae, snailfish: a comprehensive survey of snailfish specific genes.</title>
        <authorList>
            <person name="Kim W."/>
            <person name="Song I."/>
            <person name="Jeong J.-H."/>
            <person name="Kim D."/>
            <person name="Kim S."/>
            <person name="Ryu S."/>
            <person name="Song J.Y."/>
            <person name="Lee S.K."/>
        </authorList>
    </citation>
    <scope>NUCLEOTIDE SEQUENCE [LARGE SCALE GENOMIC DNA]</scope>
    <source>
        <tissue evidence="2">Muscle</tissue>
    </source>
</reference>
<sequence length="63" mass="6904">MDRKKKSIRSIRREEEESGRKRSQGGGGITSETPHAGTVLPRCEEQKGQGLGLGSAVQILWLI</sequence>
<evidence type="ECO:0000313" key="2">
    <source>
        <dbReference type="EMBL" id="TNN25117.1"/>
    </source>
</evidence>